<dbReference type="InterPro" id="IPR017226">
    <property type="entry name" value="BHMT-like"/>
</dbReference>
<dbReference type="GO" id="GO:0033528">
    <property type="term" value="P:S-methylmethionine cycle"/>
    <property type="evidence" value="ECO:0007669"/>
    <property type="project" value="TreeGrafter"/>
</dbReference>
<proteinExistence type="predicted"/>
<dbReference type="GO" id="GO:0008898">
    <property type="term" value="F:S-adenosylmethionine-homocysteine S-methyltransferase activity"/>
    <property type="evidence" value="ECO:0007669"/>
    <property type="project" value="TreeGrafter"/>
</dbReference>
<keyword evidence="4 5" id="KW-0862">Zinc</keyword>
<dbReference type="InterPro" id="IPR036589">
    <property type="entry name" value="HCY_dom_sf"/>
</dbReference>
<dbReference type="PROSITE" id="PS50970">
    <property type="entry name" value="HCY"/>
    <property type="match status" value="1"/>
</dbReference>
<dbReference type="AlphaFoldDB" id="A0A0F0LG95"/>
<keyword evidence="1 6" id="KW-0489">Methyltransferase</keyword>
<dbReference type="InterPro" id="IPR051486">
    <property type="entry name" value="Hcy_S-methyltransferase"/>
</dbReference>
<evidence type="ECO:0000256" key="1">
    <source>
        <dbReference type="ARBA" id="ARBA00022603"/>
    </source>
</evidence>
<comment type="cofactor">
    <cofactor evidence="5">
        <name>Zn(2+)</name>
        <dbReference type="ChEBI" id="CHEBI:29105"/>
    </cofactor>
    <text evidence="5">Binds 1 zinc ion per subunit.</text>
</comment>
<reference evidence="8 9" key="1">
    <citation type="submission" date="2015-02" db="EMBL/GenBank/DDBJ databases">
        <title>Draft genome sequences of ten Microbacterium spp. with emphasis on heavy metal contaminated environments.</title>
        <authorList>
            <person name="Corretto E."/>
        </authorList>
    </citation>
    <scope>NUCLEOTIDE SEQUENCE [LARGE SCALE GENOMIC DNA]</scope>
    <source>
        <strain evidence="8 9">ARN176</strain>
    </source>
</reference>
<dbReference type="PANTHER" id="PTHR46015">
    <property type="entry name" value="ZGC:172121"/>
    <property type="match status" value="1"/>
</dbReference>
<evidence type="ECO:0000256" key="2">
    <source>
        <dbReference type="ARBA" id="ARBA00022679"/>
    </source>
</evidence>
<gene>
    <name evidence="8" type="primary">mmuM</name>
    <name evidence="8" type="ORF">RS86_02704</name>
</gene>
<dbReference type="GO" id="GO:0032259">
    <property type="term" value="P:methylation"/>
    <property type="evidence" value="ECO:0007669"/>
    <property type="project" value="UniProtKB-KW"/>
</dbReference>
<dbReference type="PIRSF" id="PIRSF037505">
    <property type="entry name" value="Betaine_HMT"/>
    <property type="match status" value="1"/>
</dbReference>
<keyword evidence="9" id="KW-1185">Reference proteome</keyword>
<accession>A0A0F0LG95</accession>
<comment type="caution">
    <text evidence="8">The sequence shown here is derived from an EMBL/GenBank/DDBJ whole genome shotgun (WGS) entry which is preliminary data.</text>
</comment>
<feature type="binding site" evidence="6">
    <location>
        <position position="276"/>
    </location>
    <ligand>
        <name>Zn(2+)</name>
        <dbReference type="ChEBI" id="CHEBI:29105"/>
    </ligand>
</feature>
<keyword evidence="2 6" id="KW-0808">Transferase</keyword>
<dbReference type="Gene3D" id="3.20.20.330">
    <property type="entry name" value="Homocysteine-binding-like domain"/>
    <property type="match status" value="1"/>
</dbReference>
<feature type="binding site" evidence="6">
    <location>
        <position position="277"/>
    </location>
    <ligand>
        <name>Zn(2+)</name>
        <dbReference type="ChEBI" id="CHEBI:29105"/>
    </ligand>
</feature>
<dbReference type="STRING" id="582680.RS86_02704"/>
<evidence type="ECO:0000256" key="5">
    <source>
        <dbReference type="PIRSR" id="PIRSR037505-2"/>
    </source>
</evidence>
<dbReference type="NCBIfam" id="NF007020">
    <property type="entry name" value="PRK09485.1"/>
    <property type="match status" value="1"/>
</dbReference>
<dbReference type="RefSeq" id="WP_045272762.1">
    <property type="nucleotide sequence ID" value="NZ_JYIX01000037.1"/>
</dbReference>
<name>A0A0F0LG95_9MICO</name>
<feature type="domain" description="Hcy-binding" evidence="7">
    <location>
        <begin position="1"/>
        <end position="291"/>
    </location>
</feature>
<dbReference type="PATRIC" id="fig|582680.6.peg.2773"/>
<dbReference type="EMBL" id="JYIX01000037">
    <property type="protein sequence ID" value="KJL32232.1"/>
    <property type="molecule type" value="Genomic_DNA"/>
</dbReference>
<sequence>MMPHVTVLDGGLSTALEQQGIVVDGALWTARLLADEPERIARAHREFFEAGADVATTATYQASERGFLAAGFDAAQARALIRRGVTVARDVRDEFASARPGLRVAASVGPYGAVLGDGSEYRGGYGLSAARLRDFHGPRLELLAEAGPDLFAVETIPDVEEAVVLVALLDDIGLPAWFSYSARGAATCAGQPLTEAFAALAGSSALIAAGVNCSDQADVLGAITTAVQVTGLPGVAYPNRGGVWDSAAKTWSQAHAVDHALVGAWVAAGARCIGGCCGYGPADIAGLAKAVASVLP</sequence>
<dbReference type="Proteomes" id="UP000033740">
    <property type="component" value="Unassembled WGS sequence"/>
</dbReference>
<keyword evidence="3 5" id="KW-0479">Metal-binding</keyword>
<evidence type="ECO:0000256" key="3">
    <source>
        <dbReference type="ARBA" id="ARBA00022723"/>
    </source>
</evidence>
<dbReference type="SUPFAM" id="SSF82282">
    <property type="entry name" value="Homocysteine S-methyltransferase"/>
    <property type="match status" value="1"/>
</dbReference>
<evidence type="ECO:0000256" key="6">
    <source>
        <dbReference type="PROSITE-ProRule" id="PRU00333"/>
    </source>
</evidence>
<evidence type="ECO:0000313" key="8">
    <source>
        <dbReference type="EMBL" id="KJL32232.1"/>
    </source>
</evidence>
<dbReference type="GO" id="GO:0008270">
    <property type="term" value="F:zinc ion binding"/>
    <property type="evidence" value="ECO:0007669"/>
    <property type="project" value="InterPro"/>
</dbReference>
<dbReference type="EC" id="2.1.1.10" evidence="8"/>
<dbReference type="Pfam" id="PF02574">
    <property type="entry name" value="S-methyl_trans"/>
    <property type="match status" value="1"/>
</dbReference>
<dbReference type="PANTHER" id="PTHR46015:SF1">
    <property type="entry name" value="HOMOCYSTEINE S-METHYLTRANSFERASE-LIKE ISOFORM 1"/>
    <property type="match status" value="1"/>
</dbReference>
<dbReference type="InterPro" id="IPR003726">
    <property type="entry name" value="HCY_dom"/>
</dbReference>
<organism evidence="8 9">
    <name type="scientific">Microbacterium azadirachtae</name>
    <dbReference type="NCBI Taxonomy" id="582680"/>
    <lineage>
        <taxon>Bacteria</taxon>
        <taxon>Bacillati</taxon>
        <taxon>Actinomycetota</taxon>
        <taxon>Actinomycetes</taxon>
        <taxon>Micrococcales</taxon>
        <taxon>Microbacteriaceae</taxon>
        <taxon>Microbacterium</taxon>
    </lineage>
</organism>
<evidence type="ECO:0000256" key="4">
    <source>
        <dbReference type="ARBA" id="ARBA00022833"/>
    </source>
</evidence>
<protein>
    <submittedName>
        <fullName evidence="8">Homocysteine S-methyltransferase</fullName>
        <ecNumber evidence="8">2.1.1.10</ecNumber>
    </submittedName>
</protein>
<evidence type="ECO:0000313" key="9">
    <source>
        <dbReference type="Proteomes" id="UP000033740"/>
    </source>
</evidence>
<feature type="binding site" evidence="5 6">
    <location>
        <position position="213"/>
    </location>
    <ligand>
        <name>Zn(2+)</name>
        <dbReference type="ChEBI" id="CHEBI:29105"/>
    </ligand>
</feature>
<dbReference type="GO" id="GO:0009086">
    <property type="term" value="P:methionine biosynthetic process"/>
    <property type="evidence" value="ECO:0007669"/>
    <property type="project" value="InterPro"/>
</dbReference>
<evidence type="ECO:0000259" key="7">
    <source>
        <dbReference type="PROSITE" id="PS50970"/>
    </source>
</evidence>